<accession>A0ABN0AKF1</accession>
<gene>
    <name evidence="1" type="ORF">HMPREF0204_12615</name>
</gene>
<reference evidence="1" key="1">
    <citation type="submission" date="2010-06" db="EMBL/GenBank/DDBJ databases">
        <authorList>
            <person name="Muzny D."/>
            <person name="Qin X."/>
            <person name="Buhay C."/>
            <person name="Dugan-Rocha S."/>
            <person name="Ding Y."/>
            <person name="Chen G."/>
            <person name="Hawes A."/>
            <person name="Holder M."/>
            <person name="Jhangiani S."/>
            <person name="Johnson A."/>
            <person name="Khan Z."/>
            <person name="Li Z."/>
            <person name="Liu W."/>
            <person name="Liu X."/>
            <person name="Perez L."/>
            <person name="Shen H."/>
            <person name="Wang Q."/>
            <person name="Watt J."/>
            <person name="Xi L."/>
            <person name="Xin Y."/>
            <person name="Zhou J."/>
            <person name="Deng J."/>
            <person name="Jiang H."/>
            <person name="Liu Y."/>
            <person name="Qu J."/>
            <person name="Song X.-Z."/>
            <person name="Zhang L."/>
            <person name="Villasana D."/>
            <person name="Johnson A."/>
            <person name="Liu J."/>
            <person name="Liyanage D."/>
            <person name="Lorensuhewa L."/>
            <person name="Robinson T."/>
            <person name="Song A."/>
            <person name="Song B.-B."/>
            <person name="Dinh H."/>
            <person name="Thornton R."/>
            <person name="Coyle M."/>
            <person name="Francisco L."/>
            <person name="Jackson L."/>
            <person name="Javaid M."/>
            <person name="Korchina V."/>
            <person name="Kovar C."/>
            <person name="Mata R."/>
            <person name="Mathew T."/>
            <person name="Ngo R."/>
            <person name="Nguyen L."/>
            <person name="Nguyen N."/>
            <person name="Okwuonu G."/>
            <person name="Ongeri F."/>
            <person name="Pham C."/>
            <person name="Simmons D."/>
            <person name="Wilczek-Boney K."/>
            <person name="Hale W."/>
            <person name="Jakkamsetti A."/>
            <person name="Pham P."/>
            <person name="Ruth R."/>
            <person name="San Lucas F."/>
            <person name="Warren J."/>
            <person name="Zhang J."/>
            <person name="Zhao Z."/>
            <person name="Zhou C."/>
            <person name="Zhu D."/>
            <person name="Lee S."/>
            <person name="Bess C."/>
            <person name="Blankenburg K."/>
            <person name="Forbes L."/>
            <person name="Fu Q."/>
            <person name="Gubbala S."/>
            <person name="Hirani K."/>
            <person name="Jayaseelan J.C."/>
            <person name="Lara F."/>
            <person name="Munidasa M."/>
            <person name="Palculict T."/>
            <person name="Patil S."/>
            <person name="Pu L.-L."/>
            <person name="Saada N."/>
            <person name="Tang L."/>
            <person name="Weissenberger G."/>
            <person name="Zhu Y."/>
            <person name="Hemphill L."/>
            <person name="Shang Y."/>
            <person name="Youmans B."/>
            <person name="Ayvaz T."/>
            <person name="Ross M."/>
            <person name="Santibanez J."/>
            <person name="Aqrawi P."/>
            <person name="Gross S."/>
            <person name="Joshi V."/>
            <person name="Fowler G."/>
            <person name="Nazareth L."/>
            <person name="Reid J."/>
            <person name="Worley K."/>
            <person name="Petrosino J."/>
            <person name="Highlander S."/>
            <person name="Gibbs R."/>
        </authorList>
    </citation>
    <scope>NUCLEOTIDE SEQUENCE [LARGE SCALE GENOMIC DNA]</scope>
    <source>
        <strain evidence="1">ATCC 35910</strain>
    </source>
</reference>
<protein>
    <submittedName>
        <fullName evidence="1">Uncharacterized protein</fullName>
    </submittedName>
</protein>
<evidence type="ECO:0000313" key="2">
    <source>
        <dbReference type="Proteomes" id="UP000002969"/>
    </source>
</evidence>
<keyword evidence="2" id="KW-1185">Reference proteome</keyword>
<dbReference type="EMBL" id="ACKQ02000007">
    <property type="protein sequence ID" value="EFK33547.1"/>
    <property type="molecule type" value="Genomic_DNA"/>
</dbReference>
<organism evidence="1 2">
    <name type="scientific">Chryseobacterium gleum ATCC 35910</name>
    <dbReference type="NCBI Taxonomy" id="525257"/>
    <lineage>
        <taxon>Bacteria</taxon>
        <taxon>Pseudomonadati</taxon>
        <taxon>Bacteroidota</taxon>
        <taxon>Flavobacteriia</taxon>
        <taxon>Flavobacteriales</taxon>
        <taxon>Weeksellaceae</taxon>
        <taxon>Chryseobacterium group</taxon>
        <taxon>Chryseobacterium</taxon>
    </lineage>
</organism>
<comment type="caution">
    <text evidence="1">The sequence shown here is derived from an EMBL/GenBank/DDBJ whole genome shotgun (WGS) entry which is preliminary data.</text>
</comment>
<sequence length="56" mass="6683">MIRLKPVSQSGNFDSDPEKISYCCNWYFFCYPLKASQLYQWVYFTGQFRFTDGFSA</sequence>
<name>A0ABN0AKF1_CHRGE</name>
<evidence type="ECO:0000313" key="1">
    <source>
        <dbReference type="EMBL" id="EFK33547.1"/>
    </source>
</evidence>
<dbReference type="Proteomes" id="UP000002969">
    <property type="component" value="Unassembled WGS sequence"/>
</dbReference>
<proteinExistence type="predicted"/>